<proteinExistence type="inferred from homology"/>
<dbReference type="GO" id="GO:0008360">
    <property type="term" value="P:regulation of cell shape"/>
    <property type="evidence" value="ECO:0007669"/>
    <property type="project" value="UniProtKB-KW"/>
</dbReference>
<name>A0A120IB13_9LACT</name>
<dbReference type="NCBIfam" id="TIGR03426">
    <property type="entry name" value="shape_MreD"/>
    <property type="match status" value="1"/>
</dbReference>
<sequence>MTSWLRRIFLPFLLLLAMLIVDGVAANVLQVMLHHVSYLVVPAFCLITFIILAIYTESDNLYYMALIIGFLYDAYYAGILGINLFIFPVFIYLARYIFQRLPRNFFSVWLMTLLLYLSYQLLIFAIYRLLNFQADQFAHYLLTYLFPSVLFNALIIFILHWSLEKFASWIQS</sequence>
<evidence type="ECO:0000256" key="6">
    <source>
        <dbReference type="ARBA" id="ARBA00022989"/>
    </source>
</evidence>
<evidence type="ECO:0000313" key="9">
    <source>
        <dbReference type="Proteomes" id="UP000062260"/>
    </source>
</evidence>
<dbReference type="GO" id="GO:0005886">
    <property type="term" value="C:plasma membrane"/>
    <property type="evidence" value="ECO:0007669"/>
    <property type="project" value="UniProtKB-SubCell"/>
</dbReference>
<evidence type="ECO:0000256" key="7">
    <source>
        <dbReference type="ARBA" id="ARBA00023136"/>
    </source>
</evidence>
<comment type="similarity">
    <text evidence="2">Belongs to the MreD family.</text>
</comment>
<reference evidence="9" key="2">
    <citation type="submission" date="2016-01" db="EMBL/GenBank/DDBJ databases">
        <title>Six Aerococcus type strain genome sequencing and assembly using PacBio and Illumina Hiseq.</title>
        <authorList>
            <person name="Carkaci D."/>
            <person name="Dargis R."/>
            <person name="Nielsen X.C."/>
            <person name="Skovgaard O."/>
            <person name="Fuursted K."/>
            <person name="Christensen J.J."/>
        </authorList>
    </citation>
    <scope>NUCLEOTIDE SEQUENCE [LARGE SCALE GENOMIC DNA]</scope>
    <source>
        <strain evidence="9">CCUG42038B</strain>
    </source>
</reference>
<accession>A0A120IB13</accession>
<evidence type="ECO:0000256" key="5">
    <source>
        <dbReference type="ARBA" id="ARBA00022960"/>
    </source>
</evidence>
<gene>
    <name evidence="8" type="ORF">AWM75_07110</name>
</gene>
<evidence type="ECO:0000256" key="2">
    <source>
        <dbReference type="ARBA" id="ARBA00007776"/>
    </source>
</evidence>
<dbReference type="InterPro" id="IPR007227">
    <property type="entry name" value="Cell_shape_determining_MreD"/>
</dbReference>
<keyword evidence="6" id="KW-1133">Transmembrane helix</keyword>
<comment type="subcellular location">
    <subcellularLocation>
        <location evidence="1">Cell membrane</location>
        <topology evidence="1">Multi-pass membrane protein</topology>
    </subcellularLocation>
</comment>
<keyword evidence="7" id="KW-0472">Membrane</keyword>
<dbReference type="OrthoDB" id="2148512at2"/>
<dbReference type="AlphaFoldDB" id="A0A120IB13"/>
<organism evidence="8 9">
    <name type="scientific">Aerococcus urinaehominis</name>
    <dbReference type="NCBI Taxonomy" id="128944"/>
    <lineage>
        <taxon>Bacteria</taxon>
        <taxon>Bacillati</taxon>
        <taxon>Bacillota</taxon>
        <taxon>Bacilli</taxon>
        <taxon>Lactobacillales</taxon>
        <taxon>Aerococcaceae</taxon>
        <taxon>Aerococcus</taxon>
    </lineage>
</organism>
<dbReference type="EMBL" id="CP014163">
    <property type="protein sequence ID" value="AMB99745.1"/>
    <property type="molecule type" value="Genomic_DNA"/>
</dbReference>
<keyword evidence="9" id="KW-1185">Reference proteome</keyword>
<keyword evidence="3" id="KW-1003">Cell membrane</keyword>
<evidence type="ECO:0000313" key="8">
    <source>
        <dbReference type="EMBL" id="AMB99745.1"/>
    </source>
</evidence>
<dbReference type="KEGG" id="auh:AWM75_07110"/>
<evidence type="ECO:0000256" key="4">
    <source>
        <dbReference type="ARBA" id="ARBA00022692"/>
    </source>
</evidence>
<keyword evidence="5" id="KW-0133">Cell shape</keyword>
<keyword evidence="4" id="KW-0812">Transmembrane</keyword>
<evidence type="ECO:0000256" key="1">
    <source>
        <dbReference type="ARBA" id="ARBA00004651"/>
    </source>
</evidence>
<dbReference type="STRING" id="128944.AWM75_07110"/>
<protein>
    <submittedName>
        <fullName evidence="8">Uncharacterized protein</fullName>
    </submittedName>
</protein>
<dbReference type="Proteomes" id="UP000062260">
    <property type="component" value="Chromosome"/>
</dbReference>
<dbReference type="RefSeq" id="WP_067980098.1">
    <property type="nucleotide sequence ID" value="NZ_CP014163.1"/>
</dbReference>
<reference evidence="8 9" key="1">
    <citation type="journal article" date="2016" name="Genome Announc.">
        <title>Complete Genome Sequences of Aerococcus christensenii CCUG 28831T, Aerococcus sanguinicola CCUG 43001T, Aerococcus urinae CCUG 36881T, Aerococcus urinaeequi CCUG 28094T, Aerococcus urinaehominis CCUG 42038 BT, and Aerococcus viridans CCUG 4311T.</title>
        <authorList>
            <person name="Carkaci D."/>
            <person name="Dargis R."/>
            <person name="Nielsen X.C."/>
            <person name="Skovgaard O."/>
            <person name="Fuursted K."/>
            <person name="Christensen J.J."/>
        </authorList>
    </citation>
    <scope>NUCLEOTIDE SEQUENCE [LARGE SCALE GENOMIC DNA]</scope>
    <source>
        <strain evidence="8 9">CCUG42038B</strain>
    </source>
</reference>
<evidence type="ECO:0000256" key="3">
    <source>
        <dbReference type="ARBA" id="ARBA00022475"/>
    </source>
</evidence>
<dbReference type="Pfam" id="PF04093">
    <property type="entry name" value="MreD"/>
    <property type="match status" value="1"/>
</dbReference>